<keyword evidence="2" id="KW-1185">Reference proteome</keyword>
<name>A0ACD4DC76_9NOCA</name>
<sequence>METPDISGRRWFVLALGVLAQAAQATVINGIAFLIPTLHEDAGYTLAQAGTLAGAPLLGGVFTLVVWGAIADRYGERLALAGGLGIAAAAMGLASATTAMEFSGTLAVALLGLLLMCAGAGAVSANSASGRVVVGWFPPHQRGLAMGIRQMSVPLGVAAGALTIPGLASDHGIAWALAFPTLTCGIAAIACAVGVVDPPRPSREEAEQAGVLGNPYRSSMSLTRIHLASILLVIPQYVVWTYALVWLIADRGWDEVGAGLVVTAAQILGAIGRVVTGAWSDRVGSRLGPMRLVAASVVVSMIALSVSSWTDSAIAVGVLLVASILTSAPNGLAFTAVAEIAGPFWGGRALGIQNTGQFVFAAAVGPVFGGLIAAFGFPVAFALAAIAPAAAVPVVPKD</sequence>
<evidence type="ECO:0000313" key="2">
    <source>
        <dbReference type="Proteomes" id="UP001156484"/>
    </source>
</evidence>
<accession>A0ACD4DC76</accession>
<dbReference type="EMBL" id="CP107551">
    <property type="protein sequence ID" value="UYP17621.1"/>
    <property type="molecule type" value="Genomic_DNA"/>
</dbReference>
<evidence type="ECO:0000313" key="1">
    <source>
        <dbReference type="EMBL" id="UYP17621.1"/>
    </source>
</evidence>
<organism evidence="1 2">
    <name type="scientific">Rhodococcus sacchari</name>
    <dbReference type="NCBI Taxonomy" id="2962047"/>
    <lineage>
        <taxon>Bacteria</taxon>
        <taxon>Bacillati</taxon>
        <taxon>Actinomycetota</taxon>
        <taxon>Actinomycetes</taxon>
        <taxon>Mycobacteriales</taxon>
        <taxon>Nocardiaceae</taxon>
        <taxon>Rhodococcus</taxon>
    </lineage>
</organism>
<proteinExistence type="predicted"/>
<reference evidence="1" key="1">
    <citation type="submission" date="2022-10" db="EMBL/GenBank/DDBJ databases">
        <title>Rhodococcus ferula Z13 complete genome.</title>
        <authorList>
            <person name="Long X."/>
            <person name="Zang M."/>
        </authorList>
    </citation>
    <scope>NUCLEOTIDE SEQUENCE</scope>
    <source>
        <strain evidence="1">Z13</strain>
    </source>
</reference>
<gene>
    <name evidence="1" type="ORF">OED52_13105</name>
</gene>
<protein>
    <submittedName>
        <fullName evidence="1">MFS transporter</fullName>
    </submittedName>
</protein>
<dbReference type="Proteomes" id="UP001156484">
    <property type="component" value="Chromosome"/>
</dbReference>